<dbReference type="InterPro" id="IPR029756">
    <property type="entry name" value="MTH1187/YkoF-like"/>
</dbReference>
<keyword evidence="3" id="KW-1185">Reference proteome</keyword>
<dbReference type="Gene3D" id="3.30.70.930">
    <property type="match status" value="1"/>
</dbReference>
<name>A0A1I0A7B4_9FIRM</name>
<sequence length="90" mass="10065">MCSMEKASLASCEITYFPIKSEDYIGDINKVLKIIEAYPVEVTVGILSTTIRGNSQIIFQLIQEIYSNMAEEGRHFTISMMMSNICGCEA</sequence>
<evidence type="ECO:0000313" key="2">
    <source>
        <dbReference type="EMBL" id="SES90047.1"/>
    </source>
</evidence>
<dbReference type="SUPFAM" id="SSF89957">
    <property type="entry name" value="MTH1187/YkoF-like"/>
    <property type="match status" value="1"/>
</dbReference>
<feature type="domain" description="Thiamin/hydroxymethyl pyrimidine-binding YkoF putative" evidence="1">
    <location>
        <begin position="10"/>
        <end position="85"/>
    </location>
</feature>
<evidence type="ECO:0000259" key="1">
    <source>
        <dbReference type="Pfam" id="PF07615"/>
    </source>
</evidence>
<gene>
    <name evidence="2" type="ORF">SAMN05660297_00912</name>
</gene>
<dbReference type="Pfam" id="PF07615">
    <property type="entry name" value="Ykof"/>
    <property type="match status" value="1"/>
</dbReference>
<dbReference type="Proteomes" id="UP000199568">
    <property type="component" value="Unassembled WGS sequence"/>
</dbReference>
<accession>A0A1I0A7B4</accession>
<proteinExistence type="predicted"/>
<dbReference type="RefSeq" id="WP_170834676.1">
    <property type="nucleotide sequence ID" value="NZ_FOHU01000002.1"/>
</dbReference>
<protein>
    <submittedName>
        <fullName evidence="2">YKOF-related Family</fullName>
    </submittedName>
</protein>
<dbReference type="STRING" id="426128.SAMN05660297_00912"/>
<organism evidence="2 3">
    <name type="scientific">Natronincola peptidivorans</name>
    <dbReference type="NCBI Taxonomy" id="426128"/>
    <lineage>
        <taxon>Bacteria</taxon>
        <taxon>Bacillati</taxon>
        <taxon>Bacillota</taxon>
        <taxon>Clostridia</taxon>
        <taxon>Peptostreptococcales</taxon>
        <taxon>Natronincolaceae</taxon>
        <taxon>Natronincola</taxon>
    </lineage>
</organism>
<reference evidence="2 3" key="1">
    <citation type="submission" date="2016-10" db="EMBL/GenBank/DDBJ databases">
        <authorList>
            <person name="de Groot N.N."/>
        </authorList>
    </citation>
    <scope>NUCLEOTIDE SEQUENCE [LARGE SCALE GENOMIC DNA]</scope>
    <source>
        <strain evidence="2 3">DSM 18979</strain>
    </source>
</reference>
<evidence type="ECO:0000313" key="3">
    <source>
        <dbReference type="Proteomes" id="UP000199568"/>
    </source>
</evidence>
<dbReference type="AlphaFoldDB" id="A0A1I0A7B4"/>
<dbReference type="InterPro" id="IPR011522">
    <property type="entry name" value="Thiamin/HMP-bd_put_YkoF"/>
</dbReference>
<dbReference type="EMBL" id="FOHU01000002">
    <property type="protein sequence ID" value="SES90047.1"/>
    <property type="molecule type" value="Genomic_DNA"/>
</dbReference>